<dbReference type="RefSeq" id="WP_092210323.1">
    <property type="nucleotide sequence ID" value="NZ_FMUX01000005.1"/>
</dbReference>
<accession>A0A1G5E587</accession>
<dbReference type="Pfam" id="PF13263">
    <property type="entry name" value="PHP_C"/>
    <property type="match status" value="1"/>
</dbReference>
<dbReference type="Gene3D" id="3.20.20.140">
    <property type="entry name" value="Metal-dependent hydrolases"/>
    <property type="match status" value="1"/>
</dbReference>
<dbReference type="InterPro" id="IPR052018">
    <property type="entry name" value="PHP_domain"/>
</dbReference>
<protein>
    <recommendedName>
        <fullName evidence="1">Polymerase/histidinol phosphatase N-terminal domain-containing protein</fullName>
    </recommendedName>
</protein>
<sequence>MKRLTADLHIHTCLSPCGDLSMDPRRVVEMALGAGLDLIAVCDHNSTGNCAAVMQAAEGCALCVLPGCELCTAEEIHVVALFETLTAARDFQGYIDAHLAGSNTPEVFGYQIEADADGQFTAECTDFLIGALDQGVNEVVAAVRHTGGLVICAHIDRPSFSVISQLGFMPPDLVPDAVEVTLAGIHGDFPLSHAAGFPVITASDAHFPEDVGRWTTLFDMDAPVFAELAMALRGEGGRGVAGYGENIASGSSRRTA</sequence>
<evidence type="ECO:0000313" key="3">
    <source>
        <dbReference type="Proteomes" id="UP000198870"/>
    </source>
</evidence>
<dbReference type="PANTHER" id="PTHR42924">
    <property type="entry name" value="EXONUCLEASE"/>
    <property type="match status" value="1"/>
</dbReference>
<organism evidence="2 3">
    <name type="scientific">Desulfoluna spongiiphila</name>
    <dbReference type="NCBI Taxonomy" id="419481"/>
    <lineage>
        <taxon>Bacteria</taxon>
        <taxon>Pseudomonadati</taxon>
        <taxon>Thermodesulfobacteriota</taxon>
        <taxon>Desulfobacteria</taxon>
        <taxon>Desulfobacterales</taxon>
        <taxon>Desulfolunaceae</taxon>
        <taxon>Desulfoluna</taxon>
    </lineage>
</organism>
<dbReference type="CDD" id="cd07432">
    <property type="entry name" value="PHP_HisPPase"/>
    <property type="match status" value="1"/>
</dbReference>
<gene>
    <name evidence="2" type="ORF">SAMN05216233_105156</name>
</gene>
<dbReference type="PANTHER" id="PTHR42924:SF3">
    <property type="entry name" value="POLYMERASE_HISTIDINOL PHOSPHATASE N-TERMINAL DOMAIN-CONTAINING PROTEIN"/>
    <property type="match status" value="1"/>
</dbReference>
<dbReference type="OrthoDB" id="9804333at2"/>
<reference evidence="2 3" key="1">
    <citation type="submission" date="2016-10" db="EMBL/GenBank/DDBJ databases">
        <authorList>
            <person name="de Groot N.N."/>
        </authorList>
    </citation>
    <scope>NUCLEOTIDE SEQUENCE [LARGE SCALE GENOMIC DNA]</scope>
    <source>
        <strain evidence="2 3">AA1</strain>
    </source>
</reference>
<evidence type="ECO:0000313" key="2">
    <source>
        <dbReference type="EMBL" id="SCY21668.1"/>
    </source>
</evidence>
<proteinExistence type="predicted"/>
<dbReference type="InterPro" id="IPR016195">
    <property type="entry name" value="Pol/histidinol_Pase-like"/>
</dbReference>
<name>A0A1G5E587_9BACT</name>
<dbReference type="SUPFAM" id="SSF89550">
    <property type="entry name" value="PHP domain-like"/>
    <property type="match status" value="1"/>
</dbReference>
<dbReference type="GO" id="GO:0004534">
    <property type="term" value="F:5'-3' RNA exonuclease activity"/>
    <property type="evidence" value="ECO:0007669"/>
    <property type="project" value="TreeGrafter"/>
</dbReference>
<dbReference type="GO" id="GO:0035312">
    <property type="term" value="F:5'-3' DNA exonuclease activity"/>
    <property type="evidence" value="ECO:0007669"/>
    <property type="project" value="TreeGrafter"/>
</dbReference>
<dbReference type="AlphaFoldDB" id="A0A1G5E587"/>
<dbReference type="SMART" id="SM00481">
    <property type="entry name" value="POLIIIAc"/>
    <property type="match status" value="1"/>
</dbReference>
<dbReference type="Proteomes" id="UP000198870">
    <property type="component" value="Unassembled WGS sequence"/>
</dbReference>
<dbReference type="InterPro" id="IPR003141">
    <property type="entry name" value="Pol/His_phosphatase_N"/>
</dbReference>
<dbReference type="STRING" id="419481.SAMN05216233_105156"/>
<keyword evidence="3" id="KW-1185">Reference proteome</keyword>
<evidence type="ECO:0000259" key="1">
    <source>
        <dbReference type="SMART" id="SM00481"/>
    </source>
</evidence>
<feature type="domain" description="Polymerase/histidinol phosphatase N-terminal" evidence="1">
    <location>
        <begin position="6"/>
        <end position="74"/>
    </location>
</feature>
<dbReference type="EMBL" id="FMUX01000005">
    <property type="protein sequence ID" value="SCY21668.1"/>
    <property type="molecule type" value="Genomic_DNA"/>
</dbReference>